<dbReference type="Proteomes" id="UP000183894">
    <property type="component" value="Unassembled WGS sequence"/>
</dbReference>
<organism evidence="1 2">
    <name type="scientific">Haloferax larsenii</name>
    <dbReference type="NCBI Taxonomy" id="302484"/>
    <lineage>
        <taxon>Archaea</taxon>
        <taxon>Methanobacteriati</taxon>
        <taxon>Methanobacteriota</taxon>
        <taxon>Stenosarchaea group</taxon>
        <taxon>Halobacteria</taxon>
        <taxon>Halobacteriales</taxon>
        <taxon>Haloferacaceae</taxon>
        <taxon>Haloferax</taxon>
    </lineage>
</organism>
<evidence type="ECO:0000313" key="1">
    <source>
        <dbReference type="EMBL" id="SEL18640.1"/>
    </source>
</evidence>
<proteinExistence type="predicted"/>
<protein>
    <submittedName>
        <fullName evidence="1">Uncharacterized protein</fullName>
    </submittedName>
</protein>
<sequence length="39" mass="4628">MPIEVSDDILELLEDSNDAPMYDQSMTAIERRYRQAVRR</sequence>
<reference evidence="1 2" key="1">
    <citation type="submission" date="2016-10" db="EMBL/GenBank/DDBJ databases">
        <authorList>
            <person name="de Groot N.N."/>
        </authorList>
    </citation>
    <scope>NUCLEOTIDE SEQUENCE [LARGE SCALE GENOMIC DNA]</scope>
    <source>
        <strain evidence="1 2">CDM_5</strain>
    </source>
</reference>
<name>A0A1H7N564_HALLR</name>
<dbReference type="EMBL" id="FOAD01000003">
    <property type="protein sequence ID" value="SEL18640.1"/>
    <property type="molecule type" value="Genomic_DNA"/>
</dbReference>
<gene>
    <name evidence="1" type="ORF">SAMN04488691_103195</name>
</gene>
<dbReference type="AlphaFoldDB" id="A0A1H7N564"/>
<evidence type="ECO:0000313" key="2">
    <source>
        <dbReference type="Proteomes" id="UP000183894"/>
    </source>
</evidence>
<accession>A0A1H7N564</accession>